<dbReference type="RefSeq" id="WP_200104950.1">
    <property type="nucleotide sequence ID" value="NZ_JAEHFV010000001.1"/>
</dbReference>
<accession>A0A934PKN3</accession>
<dbReference type="InterPro" id="IPR032580">
    <property type="entry name" value="SatD"/>
</dbReference>
<dbReference type="EMBL" id="JAEHFV010000001">
    <property type="protein sequence ID" value="MBK0369040.1"/>
    <property type="molecule type" value="Genomic_DNA"/>
</dbReference>
<reference evidence="1" key="1">
    <citation type="submission" date="2020-12" db="EMBL/GenBank/DDBJ databases">
        <title>Bacterial novel species Flavobacterium sp. SE-1-e isolated from soil.</title>
        <authorList>
            <person name="Jung H.-Y."/>
        </authorList>
    </citation>
    <scope>NUCLEOTIDE SEQUENCE</scope>
    <source>
        <strain evidence="1">SE-1-e</strain>
    </source>
</reference>
<keyword evidence="2" id="KW-1185">Reference proteome</keyword>
<protein>
    <recommendedName>
        <fullName evidence="3">SatD family protein</fullName>
    </recommendedName>
</protein>
<dbReference type="AlphaFoldDB" id="A0A934PKN3"/>
<name>A0A934PKN3_9FLAO</name>
<organism evidence="1 2">
    <name type="scientific">Flavobacterium agrisoli</name>
    <dbReference type="NCBI Taxonomy" id="2793066"/>
    <lineage>
        <taxon>Bacteria</taxon>
        <taxon>Pseudomonadati</taxon>
        <taxon>Bacteroidota</taxon>
        <taxon>Flavobacteriia</taxon>
        <taxon>Flavobacteriales</taxon>
        <taxon>Flavobacteriaceae</taxon>
        <taxon>Flavobacterium</taxon>
    </lineage>
</organism>
<evidence type="ECO:0000313" key="2">
    <source>
        <dbReference type="Proteomes" id="UP000609172"/>
    </source>
</evidence>
<dbReference type="Proteomes" id="UP000609172">
    <property type="component" value="Unassembled WGS sequence"/>
</dbReference>
<comment type="caution">
    <text evidence="1">The sequence shown here is derived from an EMBL/GenBank/DDBJ whole genome shotgun (WGS) entry which is preliminary data.</text>
</comment>
<evidence type="ECO:0000313" key="1">
    <source>
        <dbReference type="EMBL" id="MBK0369040.1"/>
    </source>
</evidence>
<sequence length="203" mass="22816">MTSILTGDIINSRSVDSALWIIGLKALLNQLAMNSEQWEIYRGDEFQLEIQNPEDAFICAILIKAYLKTVKLDARIGIGLGEKNHTSKKISQSNGSAFVNSGAIFDSLKREKTSLALQSNNFDFDSNLNLKLKLALTFIDSWLIQAAELVLIAIQNPEFSQEEIGKKLGINQAAVSRRKKRAHFDLILELDAYFRNQIKTISR</sequence>
<evidence type="ECO:0008006" key="3">
    <source>
        <dbReference type="Google" id="ProtNLM"/>
    </source>
</evidence>
<gene>
    <name evidence="1" type="ORF">I5M07_04255</name>
</gene>
<proteinExistence type="predicted"/>
<dbReference type="Pfam" id="PF16264">
    <property type="entry name" value="SatD"/>
    <property type="match status" value="1"/>
</dbReference>